<dbReference type="PROSITE" id="PS51318">
    <property type="entry name" value="TAT"/>
    <property type="match status" value="1"/>
</dbReference>
<gene>
    <name evidence="2" type="ORF">FHW18_001119</name>
</gene>
<reference evidence="2 3" key="1">
    <citation type="submission" date="2020-07" db="EMBL/GenBank/DDBJ databases">
        <title>Genomic Encyclopedia of Type Strains, Phase IV (KMG-V): Genome sequencing to study the core and pangenomes of soil and plant-associated prokaryotes.</title>
        <authorList>
            <person name="Whitman W."/>
        </authorList>
    </citation>
    <scope>NUCLEOTIDE SEQUENCE [LARGE SCALE GENOMIC DNA]</scope>
    <source>
        <strain evidence="2 3">SAS40</strain>
    </source>
</reference>
<evidence type="ECO:0000313" key="2">
    <source>
        <dbReference type="EMBL" id="NYE81848.1"/>
    </source>
</evidence>
<evidence type="ECO:0000313" key="3">
    <source>
        <dbReference type="Proteomes" id="UP000542125"/>
    </source>
</evidence>
<dbReference type="EMBL" id="JACBYR010000001">
    <property type="protein sequence ID" value="NYE81848.1"/>
    <property type="molecule type" value="Genomic_DNA"/>
</dbReference>
<accession>A0A7Y9ISK7</accession>
<dbReference type="InterPro" id="IPR006311">
    <property type="entry name" value="TAT_signal"/>
</dbReference>
<dbReference type="InterPro" id="IPR046150">
    <property type="entry name" value="DUF6152"/>
</dbReference>
<proteinExistence type="predicted"/>
<organism evidence="2 3">
    <name type="scientific">Pigmentiphaga litoralis</name>
    <dbReference type="NCBI Taxonomy" id="516702"/>
    <lineage>
        <taxon>Bacteria</taxon>
        <taxon>Pseudomonadati</taxon>
        <taxon>Pseudomonadota</taxon>
        <taxon>Betaproteobacteria</taxon>
        <taxon>Burkholderiales</taxon>
        <taxon>Alcaligenaceae</taxon>
        <taxon>Pigmentiphaga</taxon>
    </lineage>
</organism>
<dbReference type="Pfam" id="PF19649">
    <property type="entry name" value="DUF6152"/>
    <property type="match status" value="1"/>
</dbReference>
<comment type="caution">
    <text evidence="2">The sequence shown here is derived from an EMBL/GenBank/DDBJ whole genome shotgun (WGS) entry which is preliminary data.</text>
</comment>
<protein>
    <submittedName>
        <fullName evidence="2">Phage-related tail fiber protein</fullName>
    </submittedName>
</protein>
<keyword evidence="1" id="KW-0732">Signal</keyword>
<feature type="signal peptide" evidence="1">
    <location>
        <begin position="1"/>
        <end position="33"/>
    </location>
</feature>
<evidence type="ECO:0000256" key="1">
    <source>
        <dbReference type="SAM" id="SignalP"/>
    </source>
</evidence>
<dbReference type="RefSeq" id="WP_257022210.1">
    <property type="nucleotide sequence ID" value="NZ_JACBYR010000001.1"/>
</dbReference>
<keyword evidence="3" id="KW-1185">Reference proteome</keyword>
<dbReference type="AlphaFoldDB" id="A0A7Y9ISK7"/>
<dbReference type="Proteomes" id="UP000542125">
    <property type="component" value="Unassembled WGS sequence"/>
</dbReference>
<name>A0A7Y9ISK7_9BURK</name>
<feature type="chain" id="PRO_5030647756" evidence="1">
    <location>
        <begin position="34"/>
        <end position="136"/>
    </location>
</feature>
<sequence length="136" mass="14886">MTPIPTPRTTARRHLIHWAAAALTACATLPAFAHHGWSWAEGEQTELSGTIQTISMAPPHPTLKVKATDGVVWQIDLGNPNQTERSGFTGQSAKAGDTIKVLGNRSQNPKDMVMKAVRITLDGRNFDMYPERIQAK</sequence>